<dbReference type="KEGG" id="alf:CFBP5473_08190"/>
<dbReference type="STRING" id="1367849.GCA_000518585_00245"/>
<proteinExistence type="predicted"/>
<dbReference type="Gene3D" id="3.30.1380.10">
    <property type="match status" value="1"/>
</dbReference>
<gene>
    <name evidence="4" type="ORF">CFBP5473_08190</name>
    <name evidence="5" type="ORF">J5285_11510</name>
</gene>
<sequence length="406" mass="42088">MMTGKQPPKRVHGILAAAFAALMLSGCVSAVPEGQEAAELKPSVTAPDQAAADAAQQQHVNGQTGYVDPALVSAASARTANHATQTVNPAAQGMQAQVAAQSGQPGYGATPQIGGLATQPTGISAGSQSIFSSAAAPVGAEGQMGLDTVPAYAPAQKIAPALNSVYSAPAMHAPAQAQPVSLQEQSSAVPAQQAPNAIASAVPAKEHPSSIPQNMPIAAALFAGAPKKRSTNAAGLTQLAALPRTALQQQGNGLAGRTTMSDAFDESHIDEDDNKPTGLMKLASISGMTRVAPNGLVLQTNQVNVGCFKPELIRRIKEVEAHYKRPAIVTSGYRPPKGVTQGSKHYTCEAADIQIKGVTKWELADYLRSLPDRGGVGTYCHTESVHMDIGEPRDWNWRCRRTGTSS</sequence>
<keyword evidence="2" id="KW-0732">Signal</keyword>
<reference evidence="4 6" key="1">
    <citation type="submission" date="2019-04" db="EMBL/GenBank/DDBJ databases">
        <title>Complete genome sequence of Agrobacterium larrymoorei CFBP5473.</title>
        <authorList>
            <person name="Haryono M."/>
            <person name="Chou L."/>
            <person name="Lin Y.-C."/>
            <person name="Lai E.-M."/>
            <person name="Kuo C.-H."/>
        </authorList>
    </citation>
    <scope>NUCLEOTIDE SEQUENCE [LARGE SCALE GENOMIC DNA]</scope>
    <source>
        <strain evidence="4 6">CFBP5473</strain>
    </source>
</reference>
<evidence type="ECO:0000256" key="2">
    <source>
        <dbReference type="SAM" id="SignalP"/>
    </source>
</evidence>
<protein>
    <submittedName>
        <fullName evidence="4">DUF882 domain-containing protein</fullName>
    </submittedName>
</protein>
<feature type="signal peptide" evidence="2">
    <location>
        <begin position="1"/>
        <end position="30"/>
    </location>
</feature>
<dbReference type="InterPro" id="IPR013230">
    <property type="entry name" value="Peptidase_M15A_C"/>
</dbReference>
<dbReference type="EMBL" id="CP039691">
    <property type="protein sequence ID" value="QCI99101.1"/>
    <property type="molecule type" value="Genomic_DNA"/>
</dbReference>
<dbReference type="AlphaFoldDB" id="A0A4D7DQW0"/>
<dbReference type="SUPFAM" id="SSF55166">
    <property type="entry name" value="Hedgehog/DD-peptidase"/>
    <property type="match status" value="1"/>
</dbReference>
<feature type="domain" description="Peptidase M15A C-terminal" evidence="3">
    <location>
        <begin position="292"/>
        <end position="388"/>
    </location>
</feature>
<keyword evidence="7" id="KW-1185">Reference proteome</keyword>
<evidence type="ECO:0000313" key="5">
    <source>
        <dbReference type="EMBL" id="QYA08569.1"/>
    </source>
</evidence>
<dbReference type="InterPro" id="IPR009045">
    <property type="entry name" value="Zn_M74/Hedgehog-like"/>
</dbReference>
<dbReference type="Proteomes" id="UP000298545">
    <property type="component" value="Chromosome circular"/>
</dbReference>
<dbReference type="Pfam" id="PF08291">
    <property type="entry name" value="Peptidase_M15_3"/>
    <property type="match status" value="1"/>
</dbReference>
<feature type="region of interest" description="Disordered" evidence="1">
    <location>
        <begin position="39"/>
        <end position="60"/>
    </location>
</feature>
<dbReference type="OrthoDB" id="5418604at2"/>
<evidence type="ECO:0000313" key="7">
    <source>
        <dbReference type="Proteomes" id="UP000826513"/>
    </source>
</evidence>
<dbReference type="Proteomes" id="UP000826513">
    <property type="component" value="Chromosome 1"/>
</dbReference>
<feature type="compositionally biased region" description="Low complexity" evidence="1">
    <location>
        <begin position="48"/>
        <end position="58"/>
    </location>
</feature>
<dbReference type="PROSITE" id="PS51257">
    <property type="entry name" value="PROKAR_LIPOPROTEIN"/>
    <property type="match status" value="1"/>
</dbReference>
<evidence type="ECO:0000259" key="3">
    <source>
        <dbReference type="Pfam" id="PF08291"/>
    </source>
</evidence>
<dbReference type="RefSeq" id="WP_051441099.1">
    <property type="nucleotide sequence ID" value="NZ_CP039691.1"/>
</dbReference>
<evidence type="ECO:0000313" key="6">
    <source>
        <dbReference type="Proteomes" id="UP000298545"/>
    </source>
</evidence>
<reference evidence="5 7" key="2">
    <citation type="submission" date="2021-03" db="EMBL/GenBank/DDBJ databases">
        <title>Rapid diversification of plasmids in a genus of pathogenic and nitrogen fixing bacteria.</title>
        <authorList>
            <person name="Weisberg A.J."/>
            <person name="Miller M."/>
            <person name="Ream W."/>
            <person name="Grunwald N.J."/>
            <person name="Chang J.H."/>
        </authorList>
    </citation>
    <scope>NUCLEOTIDE SEQUENCE [LARGE SCALE GENOMIC DNA]</scope>
    <source>
        <strain evidence="5 7">AF3.44</strain>
    </source>
</reference>
<name>A0A4D7DQW0_9HYPH</name>
<dbReference type="EMBL" id="CP072167">
    <property type="protein sequence ID" value="QYA08569.1"/>
    <property type="molecule type" value="Genomic_DNA"/>
</dbReference>
<organism evidence="4 6">
    <name type="scientific">Agrobacterium larrymoorei</name>
    <dbReference type="NCBI Taxonomy" id="160699"/>
    <lineage>
        <taxon>Bacteria</taxon>
        <taxon>Pseudomonadati</taxon>
        <taxon>Pseudomonadota</taxon>
        <taxon>Alphaproteobacteria</taxon>
        <taxon>Hyphomicrobiales</taxon>
        <taxon>Rhizobiaceae</taxon>
        <taxon>Rhizobium/Agrobacterium group</taxon>
        <taxon>Agrobacterium</taxon>
    </lineage>
</organism>
<feature type="chain" id="PRO_5044288334" evidence="2">
    <location>
        <begin position="31"/>
        <end position="406"/>
    </location>
</feature>
<evidence type="ECO:0000313" key="4">
    <source>
        <dbReference type="EMBL" id="QCI99101.1"/>
    </source>
</evidence>
<accession>A0A4D7DQW0</accession>
<evidence type="ECO:0000256" key="1">
    <source>
        <dbReference type="SAM" id="MobiDB-lite"/>
    </source>
</evidence>